<dbReference type="VEuPathDB" id="FungiDB:MAPG_10258"/>
<gene>
    <name evidence="1" type="ORF">MAPG_10258</name>
</gene>
<reference evidence="2" key="5">
    <citation type="submission" date="2015-06" db="UniProtKB">
        <authorList>
            <consortium name="EnsemblFungi"/>
        </authorList>
    </citation>
    <scope>IDENTIFICATION</scope>
    <source>
        <strain evidence="2">ATCC 64411</strain>
    </source>
</reference>
<reference evidence="1" key="1">
    <citation type="submission" date="2010-05" db="EMBL/GenBank/DDBJ databases">
        <title>The Genome Sequence of Magnaporthe poae strain ATCC 64411.</title>
        <authorList>
            <consortium name="The Broad Institute Genome Sequencing Platform"/>
            <consortium name="Broad Institute Genome Sequencing Center for Infectious Disease"/>
            <person name="Ma L.-J."/>
            <person name="Dead R."/>
            <person name="Young S."/>
            <person name="Zeng Q."/>
            <person name="Koehrsen M."/>
            <person name="Alvarado L."/>
            <person name="Berlin A."/>
            <person name="Chapman S.B."/>
            <person name="Chen Z."/>
            <person name="Freedman E."/>
            <person name="Gellesch M."/>
            <person name="Goldberg J."/>
            <person name="Griggs A."/>
            <person name="Gujja S."/>
            <person name="Heilman E.R."/>
            <person name="Heiman D."/>
            <person name="Hepburn T."/>
            <person name="Howarth C."/>
            <person name="Jen D."/>
            <person name="Larson L."/>
            <person name="Mehta T."/>
            <person name="Neiman D."/>
            <person name="Pearson M."/>
            <person name="Roberts A."/>
            <person name="Saif S."/>
            <person name="Shea T."/>
            <person name="Shenoy N."/>
            <person name="Sisk P."/>
            <person name="Stolte C."/>
            <person name="Sykes S."/>
            <person name="Walk T."/>
            <person name="White J."/>
            <person name="Yandava C."/>
            <person name="Haas B."/>
            <person name="Nusbaum C."/>
            <person name="Birren B."/>
        </authorList>
    </citation>
    <scope>NUCLEOTIDE SEQUENCE</scope>
    <source>
        <strain evidence="1">ATCC 64411</strain>
    </source>
</reference>
<dbReference type="AlphaFoldDB" id="A0A0C4EC44"/>
<dbReference type="EMBL" id="ADBL01002296">
    <property type="status" value="NOT_ANNOTATED_CDS"/>
    <property type="molecule type" value="Genomic_DNA"/>
</dbReference>
<dbReference type="Proteomes" id="UP000011715">
    <property type="component" value="Unassembled WGS sequence"/>
</dbReference>
<reference evidence="1" key="3">
    <citation type="submission" date="2011-03" db="EMBL/GenBank/DDBJ databases">
        <title>Annotation of Magnaporthe poae ATCC 64411.</title>
        <authorList>
            <person name="Ma L.-J."/>
            <person name="Dead R."/>
            <person name="Young S.K."/>
            <person name="Zeng Q."/>
            <person name="Gargeya S."/>
            <person name="Fitzgerald M."/>
            <person name="Haas B."/>
            <person name="Abouelleil A."/>
            <person name="Alvarado L."/>
            <person name="Arachchi H.M."/>
            <person name="Berlin A."/>
            <person name="Brown A."/>
            <person name="Chapman S.B."/>
            <person name="Chen Z."/>
            <person name="Dunbar C."/>
            <person name="Freedman E."/>
            <person name="Gearin G."/>
            <person name="Gellesch M."/>
            <person name="Goldberg J."/>
            <person name="Griggs A."/>
            <person name="Gujja S."/>
            <person name="Heiman D."/>
            <person name="Howarth C."/>
            <person name="Larson L."/>
            <person name="Lui A."/>
            <person name="MacDonald P.J.P."/>
            <person name="Mehta T."/>
            <person name="Montmayeur A."/>
            <person name="Murphy C."/>
            <person name="Neiman D."/>
            <person name="Pearson M."/>
            <person name="Priest M."/>
            <person name="Roberts A."/>
            <person name="Saif S."/>
            <person name="Shea T."/>
            <person name="Shenoy N."/>
            <person name="Sisk P."/>
            <person name="Stolte C."/>
            <person name="Sykes S."/>
            <person name="Yandava C."/>
            <person name="Wortman J."/>
            <person name="Nusbaum C."/>
            <person name="Birren B."/>
        </authorList>
    </citation>
    <scope>NUCLEOTIDE SEQUENCE</scope>
    <source>
        <strain evidence="1">ATCC 64411</strain>
    </source>
</reference>
<proteinExistence type="predicted"/>
<evidence type="ECO:0000313" key="2">
    <source>
        <dbReference type="EnsemblFungi" id="MAPG_10258T0"/>
    </source>
</evidence>
<name>A0A0C4EC44_MAGP6</name>
<reference evidence="2" key="4">
    <citation type="journal article" date="2015" name="G3 (Bethesda)">
        <title>Genome sequences of three phytopathogenic species of the Magnaporthaceae family of fungi.</title>
        <authorList>
            <person name="Okagaki L.H."/>
            <person name="Nunes C.C."/>
            <person name="Sailsbery J."/>
            <person name="Clay B."/>
            <person name="Brown D."/>
            <person name="John T."/>
            <person name="Oh Y."/>
            <person name="Young N."/>
            <person name="Fitzgerald M."/>
            <person name="Haas B.J."/>
            <person name="Zeng Q."/>
            <person name="Young S."/>
            <person name="Adiconis X."/>
            <person name="Fan L."/>
            <person name="Levin J.Z."/>
            <person name="Mitchell T.K."/>
            <person name="Okubara P.A."/>
            <person name="Farman M.L."/>
            <person name="Kohn L.M."/>
            <person name="Birren B."/>
            <person name="Ma L.-J."/>
            <person name="Dean R.A."/>
        </authorList>
    </citation>
    <scope>NUCLEOTIDE SEQUENCE</scope>
    <source>
        <strain evidence="2">ATCC 64411 / 73-15</strain>
    </source>
</reference>
<accession>A0A0C4EC44</accession>
<dbReference type="EnsemblFungi" id="MAPG_10258T0">
    <property type="protein sequence ID" value="MAPG_10258T0"/>
    <property type="gene ID" value="MAPG_10258"/>
</dbReference>
<sequence length="219" mass="24474">MQKALPEEPVLTCLRARDPEQQSRPGFSTTLLALTTFEAPFLASLRFFRPRQCRTATTTYIYRHDYRFFGARRDGGVRFVVAPAAAQSKRRWHPKRISIAPGSSKRIVGQQCASRRNNKPHLCSSTCQLLKENTGSRDKSGCRQKATSPINSNNGVLPVRCLASTSSPRQGRNYFTISAPLRADGPYKWGEKSQKLTAQPLGWTATKLLFSSRRGSNPT</sequence>
<protein>
    <submittedName>
        <fullName evidence="1 2">Uncharacterized protein</fullName>
    </submittedName>
</protein>
<reference evidence="3" key="2">
    <citation type="submission" date="2010-05" db="EMBL/GenBank/DDBJ databases">
        <title>The genome sequence of Magnaporthe poae strain ATCC 64411.</title>
        <authorList>
            <person name="Ma L.-J."/>
            <person name="Dead R."/>
            <person name="Young S."/>
            <person name="Zeng Q."/>
            <person name="Koehrsen M."/>
            <person name="Alvarado L."/>
            <person name="Berlin A."/>
            <person name="Chapman S.B."/>
            <person name="Chen Z."/>
            <person name="Freedman E."/>
            <person name="Gellesch M."/>
            <person name="Goldberg J."/>
            <person name="Griggs A."/>
            <person name="Gujja S."/>
            <person name="Heilman E.R."/>
            <person name="Heiman D."/>
            <person name="Hepburn T."/>
            <person name="Howarth C."/>
            <person name="Jen D."/>
            <person name="Larson L."/>
            <person name="Mehta T."/>
            <person name="Neiman D."/>
            <person name="Pearson M."/>
            <person name="Roberts A."/>
            <person name="Saif S."/>
            <person name="Shea T."/>
            <person name="Shenoy N."/>
            <person name="Sisk P."/>
            <person name="Stolte C."/>
            <person name="Sykes S."/>
            <person name="Walk T."/>
            <person name="White J."/>
            <person name="Yandava C."/>
            <person name="Haas B."/>
            <person name="Nusbaum C."/>
            <person name="Birren B."/>
        </authorList>
    </citation>
    <scope>NUCLEOTIDE SEQUENCE [LARGE SCALE GENOMIC DNA]</scope>
    <source>
        <strain evidence="3">ATCC 64411 / 73-15</strain>
    </source>
</reference>
<organism evidence="2 3">
    <name type="scientific">Magnaporthiopsis poae (strain ATCC 64411 / 73-15)</name>
    <name type="common">Kentucky bluegrass fungus</name>
    <name type="synonym">Magnaporthe poae</name>
    <dbReference type="NCBI Taxonomy" id="644358"/>
    <lineage>
        <taxon>Eukaryota</taxon>
        <taxon>Fungi</taxon>
        <taxon>Dikarya</taxon>
        <taxon>Ascomycota</taxon>
        <taxon>Pezizomycotina</taxon>
        <taxon>Sordariomycetes</taxon>
        <taxon>Sordariomycetidae</taxon>
        <taxon>Magnaporthales</taxon>
        <taxon>Magnaporthaceae</taxon>
        <taxon>Magnaporthiopsis</taxon>
    </lineage>
</organism>
<evidence type="ECO:0000313" key="3">
    <source>
        <dbReference type="Proteomes" id="UP000011715"/>
    </source>
</evidence>
<evidence type="ECO:0000313" key="1">
    <source>
        <dbReference type="EMBL" id="KLU90404.1"/>
    </source>
</evidence>
<keyword evidence="3" id="KW-1185">Reference proteome</keyword>
<dbReference type="EMBL" id="GL876975">
    <property type="protein sequence ID" value="KLU90404.1"/>
    <property type="molecule type" value="Genomic_DNA"/>
</dbReference>